<reference evidence="2 3" key="1">
    <citation type="submission" date="2019-03" db="EMBL/GenBank/DDBJ databases">
        <authorList>
            <person name="Li J."/>
        </authorList>
    </citation>
    <scope>NUCLEOTIDE SEQUENCE [LARGE SCALE GENOMIC DNA]</scope>
    <source>
        <strain evidence="2 3">3058</strain>
    </source>
</reference>
<evidence type="ECO:0000313" key="2">
    <source>
        <dbReference type="EMBL" id="TGN61772.1"/>
    </source>
</evidence>
<evidence type="ECO:0000256" key="1">
    <source>
        <dbReference type="SAM" id="MobiDB-lite"/>
    </source>
</evidence>
<evidence type="ECO:0000313" key="3">
    <source>
        <dbReference type="Proteomes" id="UP000297972"/>
    </source>
</evidence>
<dbReference type="RefSeq" id="WP_135817362.1">
    <property type="nucleotide sequence ID" value="NZ_SRPG01000071.1"/>
</dbReference>
<feature type="region of interest" description="Disordered" evidence="1">
    <location>
        <begin position="92"/>
        <end position="159"/>
    </location>
</feature>
<feature type="compositionally biased region" description="Basic and acidic residues" evidence="1">
    <location>
        <begin position="177"/>
        <end position="190"/>
    </location>
</feature>
<accession>A0A4Z1CGT8</accession>
<proteinExistence type="predicted"/>
<sequence>MAGKQIAPPAFIAAGIIALRRINGQRHLMSKCGAMSKTTGQQCRQLPMENGRCYYHGGRTPKGKDWHKPRWPKKSSLDAERKMVARLRDLERAEKQRQKRLAKMTAEQRAAYDKWKRDHPTGTPAQREAARRGRKQNEDARARFLQPAPERPADPKLAAIERRIAELRAQLAALRDGAPDEQKPADDADPRNLNLPEIFG</sequence>
<dbReference type="EMBL" id="SRPG01000071">
    <property type="protein sequence ID" value="TGN61772.1"/>
    <property type="molecule type" value="Genomic_DNA"/>
</dbReference>
<keyword evidence="3" id="KW-1185">Reference proteome</keyword>
<feature type="compositionally biased region" description="Basic and acidic residues" evidence="1">
    <location>
        <begin position="128"/>
        <end position="142"/>
    </location>
</feature>
<feature type="region of interest" description="Disordered" evidence="1">
    <location>
        <begin position="172"/>
        <end position="200"/>
    </location>
</feature>
<name>A0A4Z1CGT8_9RHOB</name>
<dbReference type="OrthoDB" id="7873969at2"/>
<protein>
    <submittedName>
        <fullName evidence="2">Uncharacterized protein</fullName>
    </submittedName>
</protein>
<feature type="compositionally biased region" description="Basic and acidic residues" evidence="1">
    <location>
        <begin position="110"/>
        <end position="120"/>
    </location>
</feature>
<dbReference type="Proteomes" id="UP000297972">
    <property type="component" value="Unassembled WGS sequence"/>
</dbReference>
<organism evidence="2 3">
    <name type="scientific">Paracoccus liaowanqingii</name>
    <dbReference type="NCBI Taxonomy" id="2560053"/>
    <lineage>
        <taxon>Bacteria</taxon>
        <taxon>Pseudomonadati</taxon>
        <taxon>Pseudomonadota</taxon>
        <taxon>Alphaproteobacteria</taxon>
        <taxon>Rhodobacterales</taxon>
        <taxon>Paracoccaceae</taxon>
        <taxon>Paracoccus</taxon>
    </lineage>
</organism>
<gene>
    <name evidence="2" type="ORF">E4L95_09175</name>
</gene>
<comment type="caution">
    <text evidence="2">The sequence shown here is derived from an EMBL/GenBank/DDBJ whole genome shotgun (WGS) entry which is preliminary data.</text>
</comment>
<dbReference type="AlphaFoldDB" id="A0A4Z1CGT8"/>